<dbReference type="InterPro" id="IPR016053">
    <property type="entry name" value="Haem_Oase-like"/>
</dbReference>
<gene>
    <name evidence="1" type="ORF">SAMN04489724_4508</name>
</gene>
<dbReference type="Pfam" id="PF01126">
    <property type="entry name" value="Heme_oxygenase"/>
    <property type="match status" value="1"/>
</dbReference>
<proteinExistence type="predicted"/>
<sequence length="200" mass="22609">MSNAVSTSSFPQRLKEATARLHQELEDLQIPQSILKPGVTREDYLKYMDLMHDVIREVETTVFPLLSSEIEDLEKRHKTKLIELDFMQLGYAKPCCTPVFKNLAMNISTAFALGVLYVIEGSSLGGRVIYKHIHKQLGYDKDSGAAYFSGYGEETGLLWKNFMTTLVTYEKYNANPDEIIAGANYTFQAIKNHFEGGIKP</sequence>
<dbReference type="GO" id="GO:0004392">
    <property type="term" value="F:heme oxygenase (decyclizing) activity"/>
    <property type="evidence" value="ECO:0007669"/>
    <property type="project" value="InterPro"/>
</dbReference>
<dbReference type="STRING" id="305507.SAMN04489724_4508"/>
<dbReference type="InterPro" id="IPR016084">
    <property type="entry name" value="Haem_Oase-like_multi-hlx"/>
</dbReference>
<dbReference type="Proteomes" id="UP000199673">
    <property type="component" value="Unassembled WGS sequence"/>
</dbReference>
<dbReference type="EMBL" id="FPBF01000008">
    <property type="protein sequence ID" value="SFU16081.1"/>
    <property type="molecule type" value="Genomic_DNA"/>
</dbReference>
<dbReference type="GO" id="GO:0006788">
    <property type="term" value="P:heme oxidation"/>
    <property type="evidence" value="ECO:0007669"/>
    <property type="project" value="InterPro"/>
</dbReference>
<protein>
    <submittedName>
        <fullName evidence="1">Heme oxygenase</fullName>
    </submittedName>
</protein>
<evidence type="ECO:0000313" key="2">
    <source>
        <dbReference type="Proteomes" id="UP000199673"/>
    </source>
</evidence>
<reference evidence="2" key="1">
    <citation type="submission" date="2016-10" db="EMBL/GenBank/DDBJ databases">
        <authorList>
            <person name="Varghese N."/>
            <person name="Submissions S."/>
        </authorList>
    </citation>
    <scope>NUCLEOTIDE SEQUENCE [LARGE SCALE GENOMIC DNA]</scope>
    <source>
        <strain evidence="2">DSM 23445</strain>
    </source>
</reference>
<dbReference type="RefSeq" id="WP_091697477.1">
    <property type="nucleotide sequence ID" value="NZ_FPBF01000008.1"/>
</dbReference>
<accession>A0A1I7DWP4</accession>
<dbReference type="Gene3D" id="1.20.910.10">
    <property type="entry name" value="Heme oxygenase-like"/>
    <property type="match status" value="1"/>
</dbReference>
<name>A0A1I7DWP4_9BACT</name>
<dbReference type="AlphaFoldDB" id="A0A1I7DWP4"/>
<keyword evidence="2" id="KW-1185">Reference proteome</keyword>
<dbReference type="OrthoDB" id="114943at2"/>
<dbReference type="CDD" id="cd19166">
    <property type="entry name" value="HemeO-bac"/>
    <property type="match status" value="1"/>
</dbReference>
<dbReference type="SUPFAM" id="SSF48613">
    <property type="entry name" value="Heme oxygenase-like"/>
    <property type="match status" value="1"/>
</dbReference>
<evidence type="ECO:0000313" key="1">
    <source>
        <dbReference type="EMBL" id="SFU16081.1"/>
    </source>
</evidence>
<organism evidence="1 2">
    <name type="scientific">Algoriphagus locisalis</name>
    <dbReference type="NCBI Taxonomy" id="305507"/>
    <lineage>
        <taxon>Bacteria</taxon>
        <taxon>Pseudomonadati</taxon>
        <taxon>Bacteroidota</taxon>
        <taxon>Cytophagia</taxon>
        <taxon>Cytophagales</taxon>
        <taxon>Cyclobacteriaceae</taxon>
        <taxon>Algoriphagus</taxon>
    </lineage>
</organism>